<feature type="compositionally biased region" description="Polar residues" evidence="2">
    <location>
        <begin position="42"/>
        <end position="52"/>
    </location>
</feature>
<evidence type="ECO:0000259" key="3">
    <source>
        <dbReference type="PROSITE" id="PS50238"/>
    </source>
</evidence>
<dbReference type="SUPFAM" id="SSF50729">
    <property type="entry name" value="PH domain-like"/>
    <property type="match status" value="1"/>
</dbReference>
<dbReference type="Gene3D" id="1.10.840.10">
    <property type="entry name" value="Ras guanine-nucleotide exchange factors catalytic domain"/>
    <property type="match status" value="1"/>
</dbReference>
<feature type="compositionally biased region" description="Polar residues" evidence="2">
    <location>
        <begin position="125"/>
        <end position="143"/>
    </location>
</feature>
<dbReference type="GO" id="GO:0000131">
    <property type="term" value="C:incipient cellular bud site"/>
    <property type="evidence" value="ECO:0007669"/>
    <property type="project" value="EnsemblFungi"/>
</dbReference>
<dbReference type="CDD" id="cd00159">
    <property type="entry name" value="RhoGAP"/>
    <property type="match status" value="1"/>
</dbReference>
<dbReference type="Gene3D" id="1.10.555.10">
    <property type="entry name" value="Rho GTPase activation protein"/>
    <property type="match status" value="1"/>
</dbReference>
<organism evidence="4 5">
    <name type="scientific">Candida glabrata</name>
    <name type="common">Yeast</name>
    <name type="synonym">Torulopsis glabrata</name>
    <dbReference type="NCBI Taxonomy" id="5478"/>
    <lineage>
        <taxon>Eukaryota</taxon>
        <taxon>Fungi</taxon>
        <taxon>Dikarya</taxon>
        <taxon>Ascomycota</taxon>
        <taxon>Saccharomycotina</taxon>
        <taxon>Saccharomycetes</taxon>
        <taxon>Saccharomycetales</taxon>
        <taxon>Saccharomycetaceae</taxon>
        <taxon>Nakaseomyces</taxon>
    </lineage>
</organism>
<evidence type="ECO:0000313" key="5">
    <source>
        <dbReference type="Proteomes" id="UP000054886"/>
    </source>
</evidence>
<dbReference type="Pfam" id="PF00617">
    <property type="entry name" value="RasGEF"/>
    <property type="match status" value="1"/>
</dbReference>
<dbReference type="Pfam" id="PF00618">
    <property type="entry name" value="RasGEF_N"/>
    <property type="match status" value="1"/>
</dbReference>
<evidence type="ECO:0000313" key="4">
    <source>
        <dbReference type="EMBL" id="KTB05456.1"/>
    </source>
</evidence>
<feature type="domain" description="Rho-GAP" evidence="3">
    <location>
        <begin position="1921"/>
        <end position="2119"/>
    </location>
</feature>
<dbReference type="VEuPathDB" id="FungiDB:GWK60_I01991"/>
<dbReference type="GO" id="GO:0005938">
    <property type="term" value="C:cell cortex"/>
    <property type="evidence" value="ECO:0007669"/>
    <property type="project" value="EnsemblFungi"/>
</dbReference>
<accession>A0A0W0CK45</accession>
<dbReference type="VEuPathDB" id="FungiDB:B1J91_I06512g"/>
<dbReference type="GO" id="GO:0044879">
    <property type="term" value="P:mitotic morphogenesis checkpoint signaling"/>
    <property type="evidence" value="ECO:0007669"/>
    <property type="project" value="EnsemblFungi"/>
</dbReference>
<dbReference type="InterPro" id="IPR001895">
    <property type="entry name" value="RASGEF_cat_dom"/>
</dbReference>
<dbReference type="VEuPathDB" id="FungiDB:CAGL0I06512g"/>
<dbReference type="PANTHER" id="PTHR23176:SF96">
    <property type="entry name" value="GTPASE-ACTIVATING PROTEIN BEM2_IPL2"/>
    <property type="match status" value="1"/>
</dbReference>
<dbReference type="GO" id="GO:0035024">
    <property type="term" value="P:negative regulation of Rho protein signal transduction"/>
    <property type="evidence" value="ECO:0007669"/>
    <property type="project" value="EnsemblFungi"/>
</dbReference>
<feature type="region of interest" description="Disordered" evidence="2">
    <location>
        <begin position="1"/>
        <end position="223"/>
    </location>
</feature>
<dbReference type="SMART" id="SM00147">
    <property type="entry name" value="RasGEF"/>
    <property type="match status" value="1"/>
</dbReference>
<keyword evidence="1" id="KW-0343">GTPase activation</keyword>
<sequence>MKNLLWPKNRKSKKASAGGAGTGSDAGTDASSSLRSTSSLSVNKLTHSSSHGASLDNYIAQAKRGSRSSRSSQNLLASNKSKRMSSANMRNITNPENTMSSGNEQAHGSGKLGYGALGKLKGSASRSQVSLHSMRQDSAGSTHQHSKEEAGSILSDDVTSIDSRRSQHLSTLDSSGKIPDHVNVNSSRTFSKSRESLQSISGKSSTSPQPTHTLLHGASDDNRNTLASIDSNITETTIINDGGPDNVNLTFENYDETVLKVGWLNKSQGQVTVPLSSTHSTSGVTTTAADYQPRNRESRIYETNTLDSSDDMSGKTVTTLPDSQITIPDYRVFRAQLKGSLLTLYKSSLGSHVKCFDPSLKSLESDLTTKESNRQSVIPSKSKQKSSTKNDVIPKSVTLKHLSVTGPHPDLKVDKHGIVIGGTVEAICHDILFTTKPIHLLHKKHSKISNNNSDDDVEVQKSLVNFLIILPMLDHFIKFIITFNQFGLTFTKHKSKISSTSSQYVRITEVVDTQISNRLVLVIRTILEFTPAYLLDDNIFQSIITLIDTISLHNDAICNQIKIDVATRCNELNKLTKFSKTNINNKDGFLPMESLVDVNRFMELDPSKFAEEVHSINLEFNKVWAPRKDFSLLYDSKFNNKNILSLSPLIFNNKDNVHFLGRLLVTHLFSTNHRSKEQCRKTAEVLNRWVLLGCKFEQLGDMVSWLAIATVICSIPILRLGAIWKYMPESTVKIILNDWVPTIVQLDRRQISSKSTGSVFILAPPNLDDPNIKNNIVSYFGDLIIHADDLPNDVKIKYLAKKINRTKNAFHKWQSRVDKDNSTGQAATFKSIDPNSSMVYDFWNFHIHQPPMNINDIMKQSIKCEPALVNQSVYSSIGLKRSSLMTGSYLPTLFNNFLNSYSIFPKEVLIGAAGVLADTNISRQSMLAAKELKISEPISQVVPGSLNYEHRYSQITGLDNIDGPVKKEIAGKPLNKHHLLKSIRDAFNVDLDVFHVGDDLVFKSITTNQGKSRPSSIVIDTPKRFSQYSTSNSSPSTPKLNRESTTIVRLSKGFENLDLFDNVGNLSDSLKELNIDVALKSASIERIYDLLVLTVSAFSRLVDSVDLTKYYKGRRSFDNNTNDLSDIGLLDFAYIKINMDNAAYTETFFNTYKSFTTTVNVLEGLARRFIGAKSCALSIEKIIGNENLDSLKDETLKSKLSQLNAKKFPLWDLNVNKNETVNLGFLAKVQIGAMEAIYYLVKHHYNDFTDDMNCHTTMLDIVKIIEEEITVEWEHRLKTSKENNLFDNVAHQELENLIKRLRELFNILKSTYRKQLYKPLNISKTERNSSNLSEQFKTLPYEDYIAFLSEGEGDKLYLNFKNMNYDDYDSIHAWVNDINNIVTSRFAAVTRMEWFQLYQQLDLLSNASLTSFFQYPLSAKSFSTINTGNPLLNEVEITDVFEWISTLNTKTSDVNELFIDKIPSSIKVLIEMHNSLKSFFVSELANVSASLEERKKVYCTILQLLNYVRWKNSSLNLFEGEIDNENIISPHIPSFIETTLCRAIVSPESRFNELLWKHAHYTLSTSDDKYSLKSISNILDDLNVSHIRAFLEIDNVYTAKPQNLCPCPGWFITRLLEISQFVPNMSISNTKLVNFDKRRFVCNIIYNILEILPKDIELATTAESHRMLFTKLLGDNAELREKLRSKALEDAKEEGYQNTGIFNNILVDEVDKIRREHKKKESLTLQEAENQRSLNLQKNYAINKHDSLLLTSSTSNVSANSAHLLRNKRSSTASLASRSSVISGTSHSGVGRKIGGFFRRPFSISGFNSTGQGIPPNGVQDKFISPDNLPHLESNILQDYKPALTIKTFEIKSIVDIINHNKVSSYAHAFRIVMQDGSEHMVQAVSSEEALEWIRLIKISKRYSFHSKKYSGQTRNKIFGVPLEDLCVRENTLIPSIVVKLLEEIELRGLDEVGLYRVPGSVGSINALKNAFDEEGATNNTFTLEDDRWFEINAIAGCFKMYLRELPDSLFTNNMFGDFTKVALQYKTSAIDFEAYKAEIKRLLSLLPPCYYATLERIVIHLNKVHRHLMNNRMDASNLSIVFAMSFIDQDDLSSSMGPTLGAVQSILQKFITNPEDYF</sequence>
<name>A0A0W0CK45_CANGB</name>
<dbReference type="GO" id="GO:0005934">
    <property type="term" value="C:cellular bud tip"/>
    <property type="evidence" value="ECO:0007669"/>
    <property type="project" value="EnsemblFungi"/>
</dbReference>
<dbReference type="SMART" id="SM00324">
    <property type="entry name" value="RhoGAP"/>
    <property type="match status" value="1"/>
</dbReference>
<dbReference type="GO" id="GO:0005096">
    <property type="term" value="F:GTPase activator activity"/>
    <property type="evidence" value="ECO:0007669"/>
    <property type="project" value="UniProtKB-KW"/>
</dbReference>
<comment type="caution">
    <text evidence="4">The sequence shown here is derived from an EMBL/GenBank/DDBJ whole genome shotgun (WGS) entry which is preliminary data.</text>
</comment>
<proteinExistence type="predicted"/>
<dbReference type="GO" id="GO:0043332">
    <property type="term" value="C:mating projection tip"/>
    <property type="evidence" value="ECO:0007669"/>
    <property type="project" value="EnsemblFungi"/>
</dbReference>
<dbReference type="EMBL" id="LLZZ01000113">
    <property type="protein sequence ID" value="KTB05456.1"/>
    <property type="molecule type" value="Genomic_DNA"/>
</dbReference>
<dbReference type="SUPFAM" id="SSF48366">
    <property type="entry name" value="Ras GEF"/>
    <property type="match status" value="2"/>
</dbReference>
<protein>
    <submittedName>
        <fullName evidence="4">GTPase-activating protein BEM2/IPL2</fullName>
    </submittedName>
</protein>
<dbReference type="InterPro" id="IPR050729">
    <property type="entry name" value="Rho-GAP"/>
</dbReference>
<reference evidence="4 5" key="1">
    <citation type="submission" date="2015-10" db="EMBL/GenBank/DDBJ databases">
        <title>Draft genomes sequences of Candida glabrata isolates 1A, 1B, 2A, 2B, 3A and 3B.</title>
        <authorList>
            <person name="Haavelsrud O.E."/>
            <person name="Gaustad P."/>
        </authorList>
    </citation>
    <scope>NUCLEOTIDE SEQUENCE [LARGE SCALE GENOMIC DNA]</scope>
    <source>
        <strain evidence="4">910700640</strain>
    </source>
</reference>
<dbReference type="InterPro" id="IPR011993">
    <property type="entry name" value="PH-like_dom_sf"/>
</dbReference>
<dbReference type="InterPro" id="IPR000198">
    <property type="entry name" value="RhoGAP_dom"/>
</dbReference>
<dbReference type="InterPro" id="IPR008936">
    <property type="entry name" value="Rho_GTPase_activation_prot"/>
</dbReference>
<dbReference type="Proteomes" id="UP000054886">
    <property type="component" value="Unassembled WGS sequence"/>
</dbReference>
<feature type="compositionally biased region" description="Low complexity" evidence="2">
    <location>
        <begin position="25"/>
        <end position="41"/>
    </location>
</feature>
<dbReference type="GO" id="GO:0005886">
    <property type="term" value="C:plasma membrane"/>
    <property type="evidence" value="ECO:0007669"/>
    <property type="project" value="EnsemblFungi"/>
</dbReference>
<feature type="compositionally biased region" description="Polar residues" evidence="2">
    <location>
        <begin position="183"/>
        <end position="212"/>
    </location>
</feature>
<dbReference type="SMART" id="SM00229">
    <property type="entry name" value="RasGEFN"/>
    <property type="match status" value="1"/>
</dbReference>
<dbReference type="GO" id="GO:0005085">
    <property type="term" value="F:guanyl-nucleotide exchange factor activity"/>
    <property type="evidence" value="ECO:0007669"/>
    <property type="project" value="InterPro"/>
</dbReference>
<feature type="region of interest" description="Disordered" evidence="2">
    <location>
        <begin position="366"/>
        <end position="390"/>
    </location>
</feature>
<gene>
    <name evidence="4" type="ORF">AO440_002616</name>
</gene>
<dbReference type="PROSITE" id="PS50238">
    <property type="entry name" value="RHOGAP"/>
    <property type="match status" value="1"/>
</dbReference>
<evidence type="ECO:0000256" key="1">
    <source>
        <dbReference type="ARBA" id="ARBA00022468"/>
    </source>
</evidence>
<dbReference type="SUPFAM" id="SSF48350">
    <property type="entry name" value="GTPase activation domain, GAP"/>
    <property type="match status" value="1"/>
</dbReference>
<feature type="compositionally biased region" description="Polar residues" evidence="2">
    <location>
        <begin position="374"/>
        <end position="390"/>
    </location>
</feature>
<dbReference type="VEuPathDB" id="FungiDB:GVI51_I06325"/>
<dbReference type="PANTHER" id="PTHR23176">
    <property type="entry name" value="RHO/RAC/CDC GTPASE-ACTIVATING PROTEIN"/>
    <property type="match status" value="1"/>
</dbReference>
<dbReference type="Gene3D" id="1.20.870.10">
    <property type="entry name" value="Son of sevenless (SoS) protein Chain: S domain 1"/>
    <property type="match status" value="1"/>
</dbReference>
<dbReference type="InterPro" id="IPR000651">
    <property type="entry name" value="Ras-like_Gua-exchang_fac_N"/>
</dbReference>
<dbReference type="InterPro" id="IPR036964">
    <property type="entry name" value="RASGEF_cat_dom_sf"/>
</dbReference>
<dbReference type="InterPro" id="IPR023578">
    <property type="entry name" value="Ras_GEF_dom_sf"/>
</dbReference>
<dbReference type="GO" id="GO:0007264">
    <property type="term" value="P:small GTPase-mediated signal transduction"/>
    <property type="evidence" value="ECO:0007669"/>
    <property type="project" value="InterPro"/>
</dbReference>
<feature type="compositionally biased region" description="Polar residues" evidence="2">
    <location>
        <begin position="68"/>
        <end position="106"/>
    </location>
</feature>
<dbReference type="Pfam" id="PF00620">
    <property type="entry name" value="RhoGAP"/>
    <property type="match status" value="1"/>
</dbReference>
<evidence type="ECO:0000256" key="2">
    <source>
        <dbReference type="SAM" id="MobiDB-lite"/>
    </source>
</evidence>
<dbReference type="GO" id="GO:0030036">
    <property type="term" value="P:actin cytoskeleton organization"/>
    <property type="evidence" value="ECO:0007669"/>
    <property type="project" value="EnsemblFungi"/>
</dbReference>
<dbReference type="Gene3D" id="2.30.29.30">
    <property type="entry name" value="Pleckstrin-homology domain (PH domain)/Phosphotyrosine-binding domain (PTB)"/>
    <property type="match status" value="1"/>
</dbReference>
<dbReference type="CDD" id="cd06224">
    <property type="entry name" value="REM"/>
    <property type="match status" value="1"/>
</dbReference>